<sequence>MIDTGAAPNLVKKSRLHPENSINPESTLFLSGITDGRVKTLGTTDVSHLGHKIQLQVVSDDFPIPQDGILGSDFLRDASKIDFSERRVMWQGEAISFDDQETITIPARSRTTLALRISNPEAKEGYVPRIHVHENVFLGEAFVTNREGKAYIGIINVGESNCKI</sequence>
<dbReference type="OrthoDB" id="8193822at2759"/>
<reference evidence="1 2" key="1">
    <citation type="journal article" date="2014" name="Curr. Biol.">
        <title>The genome of the clonal raider ant Cerapachys biroi.</title>
        <authorList>
            <person name="Oxley P.R."/>
            <person name="Ji L."/>
            <person name="Fetter-Pruneda I."/>
            <person name="McKenzie S.K."/>
            <person name="Li C."/>
            <person name="Hu H."/>
            <person name="Zhang G."/>
            <person name="Kronauer D.J."/>
        </authorList>
    </citation>
    <scope>NUCLEOTIDE SEQUENCE [LARGE SCALE GENOMIC DNA]</scope>
</reference>
<name>A0A026VWH6_OOCBI</name>
<evidence type="ECO:0000313" key="1">
    <source>
        <dbReference type="EMBL" id="EZA47184.1"/>
    </source>
</evidence>
<feature type="non-terminal residue" evidence="1">
    <location>
        <position position="164"/>
    </location>
</feature>
<dbReference type="OMA" id="AYLRAFN"/>
<dbReference type="Gene3D" id="2.40.70.10">
    <property type="entry name" value="Acid Proteases"/>
    <property type="match status" value="1"/>
</dbReference>
<dbReference type="Proteomes" id="UP000053097">
    <property type="component" value="Unassembled WGS sequence"/>
</dbReference>
<proteinExistence type="predicted"/>
<accession>A0A026VWH6</accession>
<evidence type="ECO:0008006" key="3">
    <source>
        <dbReference type="Google" id="ProtNLM"/>
    </source>
</evidence>
<dbReference type="AlphaFoldDB" id="A0A026VWH6"/>
<keyword evidence="2" id="KW-1185">Reference proteome</keyword>
<dbReference type="EMBL" id="KK107922">
    <property type="protein sequence ID" value="EZA47184.1"/>
    <property type="molecule type" value="Genomic_DNA"/>
</dbReference>
<dbReference type="InterPro" id="IPR021109">
    <property type="entry name" value="Peptidase_aspartic_dom_sf"/>
</dbReference>
<evidence type="ECO:0000313" key="2">
    <source>
        <dbReference type="Proteomes" id="UP000053097"/>
    </source>
</evidence>
<organism evidence="1 2">
    <name type="scientific">Ooceraea biroi</name>
    <name type="common">Clonal raider ant</name>
    <name type="synonym">Cerapachys biroi</name>
    <dbReference type="NCBI Taxonomy" id="2015173"/>
    <lineage>
        <taxon>Eukaryota</taxon>
        <taxon>Metazoa</taxon>
        <taxon>Ecdysozoa</taxon>
        <taxon>Arthropoda</taxon>
        <taxon>Hexapoda</taxon>
        <taxon>Insecta</taxon>
        <taxon>Pterygota</taxon>
        <taxon>Neoptera</taxon>
        <taxon>Endopterygota</taxon>
        <taxon>Hymenoptera</taxon>
        <taxon>Apocrita</taxon>
        <taxon>Aculeata</taxon>
        <taxon>Formicoidea</taxon>
        <taxon>Formicidae</taxon>
        <taxon>Dorylinae</taxon>
        <taxon>Ooceraea</taxon>
    </lineage>
</organism>
<gene>
    <name evidence="1" type="ORF">X777_16588</name>
</gene>
<protein>
    <recommendedName>
        <fullName evidence="3">Peptidase A2 domain-containing protein</fullName>
    </recommendedName>
</protein>